<keyword evidence="3" id="KW-1185">Reference proteome</keyword>
<sequence>MYGADELLEAALEGRAEDAVEILTKDPTLIQIGDAAGDTAFHVAARAGHDTTISKMIEFLEMNHGKISRDTLCEGNAEGDTPLHLALKNGHIDAATLLAKKEPRVIYKLNMDRVSPFELAQRAGFHDLCIQMKRLGRPKSQFLRSDIYLNLVRMGLSDNDNDEEWIRLFKAAARGKLSVIAQILDEDFHLDILRYKDTAKCTVLHIAAYYGQTKALMTIAELMQSESDFKKLMLEGDRFGNTPLYYAIEGGQEKTAIYMVKVAPRATYKDNNQGDSPLCLAVNKGYSDLVKTMTANQSIKKHLLSHAKNVFIAHTALEKRNLDVLKAIMEGLPELIDSPNKKGWKPLSFGAFNGYFDEVCYIVQEFPECVMIKDGDGTYPIHKAITGGHVNPSSINGDESVQPTQQYPILCDEWDDDSA</sequence>
<dbReference type="Proteomes" id="UP000596660">
    <property type="component" value="Unplaced"/>
</dbReference>
<reference evidence="2" key="1">
    <citation type="journal article" date="2017" name="Nature">
        <title>The genome of Chenopodium quinoa.</title>
        <authorList>
            <person name="Jarvis D.E."/>
            <person name="Ho Y.S."/>
            <person name="Lightfoot D.J."/>
            <person name="Schmoeckel S.M."/>
            <person name="Li B."/>
            <person name="Borm T.J.A."/>
            <person name="Ohyanagi H."/>
            <person name="Mineta K."/>
            <person name="Michell C.T."/>
            <person name="Saber N."/>
            <person name="Kharbatia N.M."/>
            <person name="Rupper R.R."/>
            <person name="Sharp A.R."/>
            <person name="Dally N."/>
            <person name="Boughton B.A."/>
            <person name="Woo Y.H."/>
            <person name="Gao G."/>
            <person name="Schijlen E.G.W.M."/>
            <person name="Guo X."/>
            <person name="Momin A.A."/>
            <person name="Negrao S."/>
            <person name="Al-Babili S."/>
            <person name="Gehring C."/>
            <person name="Roessner U."/>
            <person name="Jung C."/>
            <person name="Murphy K."/>
            <person name="Arold S.T."/>
            <person name="Gojobori T."/>
            <person name="van der Linden C.G."/>
            <person name="van Loo E.N."/>
            <person name="Jellen E.N."/>
            <person name="Maughan P.J."/>
            <person name="Tester M."/>
        </authorList>
    </citation>
    <scope>NUCLEOTIDE SEQUENCE [LARGE SCALE GENOMIC DNA]</scope>
    <source>
        <strain evidence="2">cv. PI 614886</strain>
    </source>
</reference>
<organism evidence="2 3">
    <name type="scientific">Chenopodium quinoa</name>
    <name type="common">Quinoa</name>
    <dbReference type="NCBI Taxonomy" id="63459"/>
    <lineage>
        <taxon>Eukaryota</taxon>
        <taxon>Viridiplantae</taxon>
        <taxon>Streptophyta</taxon>
        <taxon>Embryophyta</taxon>
        <taxon>Tracheophyta</taxon>
        <taxon>Spermatophyta</taxon>
        <taxon>Magnoliopsida</taxon>
        <taxon>eudicotyledons</taxon>
        <taxon>Gunneridae</taxon>
        <taxon>Pentapetalae</taxon>
        <taxon>Caryophyllales</taxon>
        <taxon>Chenopodiaceae</taxon>
        <taxon>Chenopodioideae</taxon>
        <taxon>Atripliceae</taxon>
        <taxon>Chenopodium</taxon>
    </lineage>
</organism>
<keyword evidence="1" id="KW-0040">ANK repeat</keyword>
<dbReference type="Gene3D" id="1.25.40.20">
    <property type="entry name" value="Ankyrin repeat-containing domain"/>
    <property type="match status" value="3"/>
</dbReference>
<dbReference type="Pfam" id="PF12796">
    <property type="entry name" value="Ank_2"/>
    <property type="match status" value="2"/>
</dbReference>
<accession>A0A803MEM3</accession>
<proteinExistence type="predicted"/>
<dbReference type="PANTHER" id="PTHR24121:SF23">
    <property type="entry name" value="NO MECHANORECEPTOR POTENTIAL C, ISOFORM H"/>
    <property type="match status" value="1"/>
</dbReference>
<dbReference type="EnsemblPlants" id="AUR62027916-RA">
    <property type="protein sequence ID" value="AUR62027916-RA:cds"/>
    <property type="gene ID" value="AUR62027916"/>
</dbReference>
<dbReference type="PROSITE" id="PS50088">
    <property type="entry name" value="ANK_REPEAT"/>
    <property type="match status" value="1"/>
</dbReference>
<evidence type="ECO:0000256" key="1">
    <source>
        <dbReference type="PROSITE-ProRule" id="PRU00023"/>
    </source>
</evidence>
<dbReference type="PROSITE" id="PS50297">
    <property type="entry name" value="ANK_REP_REGION"/>
    <property type="match status" value="1"/>
</dbReference>
<feature type="repeat" description="ANK" evidence="1">
    <location>
        <begin position="78"/>
        <end position="98"/>
    </location>
</feature>
<name>A0A803MEM3_CHEQI</name>
<protein>
    <submittedName>
        <fullName evidence="2">Uncharacterized protein</fullName>
    </submittedName>
</protein>
<dbReference type="AlphaFoldDB" id="A0A803MEM3"/>
<evidence type="ECO:0000313" key="3">
    <source>
        <dbReference type="Proteomes" id="UP000596660"/>
    </source>
</evidence>
<dbReference type="InterPro" id="IPR002110">
    <property type="entry name" value="Ankyrin_rpt"/>
</dbReference>
<dbReference type="Gramene" id="AUR62027916-RA">
    <property type="protein sequence ID" value="AUR62027916-RA:cds"/>
    <property type="gene ID" value="AUR62027916"/>
</dbReference>
<dbReference type="SMART" id="SM00248">
    <property type="entry name" value="ANK"/>
    <property type="match status" value="6"/>
</dbReference>
<dbReference type="PANTHER" id="PTHR24121">
    <property type="entry name" value="NO MECHANORECEPTOR POTENTIAL C, ISOFORM D-RELATED"/>
    <property type="match status" value="1"/>
</dbReference>
<dbReference type="InterPro" id="IPR036770">
    <property type="entry name" value="Ankyrin_rpt-contain_sf"/>
</dbReference>
<dbReference type="OMA" id="FEGRAND"/>
<dbReference type="SUPFAM" id="SSF48403">
    <property type="entry name" value="Ankyrin repeat"/>
    <property type="match status" value="1"/>
</dbReference>
<evidence type="ECO:0000313" key="2">
    <source>
        <dbReference type="EnsemblPlants" id="AUR62027916-RA:cds"/>
    </source>
</evidence>
<reference evidence="2" key="2">
    <citation type="submission" date="2021-03" db="UniProtKB">
        <authorList>
            <consortium name="EnsemblPlants"/>
        </authorList>
    </citation>
    <scope>IDENTIFICATION</scope>
</reference>